<gene>
    <name evidence="12" type="ordered locus">Q7C_2015</name>
</gene>
<evidence type="ECO:0000256" key="7">
    <source>
        <dbReference type="ARBA" id="ARBA00039145"/>
    </source>
</evidence>
<dbReference type="Pfam" id="PF13561">
    <property type="entry name" value="adh_short_C2"/>
    <property type="match status" value="1"/>
</dbReference>
<dbReference type="PATRIC" id="fig|754477.3.peg.1984"/>
<evidence type="ECO:0000256" key="11">
    <source>
        <dbReference type="ARBA" id="ARBA00049376"/>
    </source>
</evidence>
<evidence type="ECO:0000256" key="2">
    <source>
        <dbReference type="ARBA" id="ARBA00022563"/>
    </source>
</evidence>
<evidence type="ECO:0000256" key="5">
    <source>
        <dbReference type="ARBA" id="ARBA00037508"/>
    </source>
</evidence>
<keyword evidence="4" id="KW-0560">Oxidoreductase</keyword>
<dbReference type="EMBL" id="CP003380">
    <property type="protein sequence ID" value="AFJ03155.1"/>
    <property type="molecule type" value="Genomic_DNA"/>
</dbReference>
<dbReference type="EC" id="1.5.1.3" evidence="1"/>
<evidence type="ECO:0000256" key="1">
    <source>
        <dbReference type="ARBA" id="ARBA00012856"/>
    </source>
</evidence>
<dbReference type="eggNOG" id="COG1028">
    <property type="taxonomic scope" value="Bacteria"/>
</dbReference>
<comment type="similarity">
    <text evidence="6">Belongs to the short-chain dehydrogenases/reductases (SDR) family. FolM subfamily.</text>
</comment>
<dbReference type="EC" id="1.5.1.50" evidence="7"/>
<dbReference type="InterPro" id="IPR036291">
    <property type="entry name" value="NAD(P)-bd_dom_sf"/>
</dbReference>
<evidence type="ECO:0000256" key="6">
    <source>
        <dbReference type="ARBA" id="ARBA00038212"/>
    </source>
</evidence>
<evidence type="ECO:0000256" key="4">
    <source>
        <dbReference type="ARBA" id="ARBA00023002"/>
    </source>
</evidence>
<keyword evidence="13" id="KW-1185">Reference proteome</keyword>
<dbReference type="RefSeq" id="WP_014704574.1">
    <property type="nucleotide sequence ID" value="NC_017856.1"/>
</dbReference>
<comment type="catalytic activity">
    <reaction evidence="10">
        <text>(6S)-5,6,7,8-tetrahydrofolate + NADP(+) = 7,8-dihydrofolate + NADPH + H(+)</text>
        <dbReference type="Rhea" id="RHEA:15009"/>
        <dbReference type="ChEBI" id="CHEBI:15378"/>
        <dbReference type="ChEBI" id="CHEBI:57451"/>
        <dbReference type="ChEBI" id="CHEBI:57453"/>
        <dbReference type="ChEBI" id="CHEBI:57783"/>
        <dbReference type="ChEBI" id="CHEBI:58349"/>
        <dbReference type="EC" id="1.5.1.3"/>
    </reaction>
</comment>
<dbReference type="Gene3D" id="3.40.50.720">
    <property type="entry name" value="NAD(P)-binding Rossmann-like Domain"/>
    <property type="match status" value="1"/>
</dbReference>
<evidence type="ECO:0000256" key="10">
    <source>
        <dbReference type="ARBA" id="ARBA00048873"/>
    </source>
</evidence>
<keyword evidence="2" id="KW-0554">One-carbon metabolism</keyword>
<dbReference type="OrthoDB" id="9793499at2"/>
<dbReference type="Proteomes" id="UP000009145">
    <property type="component" value="Chromosome"/>
</dbReference>
<reference evidence="12 13" key="1">
    <citation type="journal article" date="2012" name="J. Bacteriol.">
        <title>Complete genome sequences of Methylophaga sp. strain JAM1 and Methylophaga sp. strain JAM7.</title>
        <authorList>
            <person name="Villeneuve C."/>
            <person name="Martineau C."/>
            <person name="Mauffrey F."/>
            <person name="Villemur R."/>
        </authorList>
    </citation>
    <scope>NUCLEOTIDE SEQUENCE [LARGE SCALE GENOMIC DNA]</scope>
    <source>
        <strain evidence="12 13">JAM7</strain>
    </source>
</reference>
<comment type="function">
    <text evidence="5">Catalyzes the reduction of dihydromonapterin to tetrahydromonapterin. Also has lower activity with dihydrofolate.</text>
</comment>
<organism evidence="12 13">
    <name type="scientific">Methylophaga frappieri (strain ATCC BAA-2434 / DSM 25690 / JAM7)</name>
    <dbReference type="NCBI Taxonomy" id="754477"/>
    <lineage>
        <taxon>Bacteria</taxon>
        <taxon>Pseudomonadati</taxon>
        <taxon>Pseudomonadota</taxon>
        <taxon>Gammaproteobacteria</taxon>
        <taxon>Thiotrichales</taxon>
        <taxon>Piscirickettsiaceae</taxon>
        <taxon>Methylophaga</taxon>
    </lineage>
</organism>
<dbReference type="InterPro" id="IPR002347">
    <property type="entry name" value="SDR_fam"/>
</dbReference>
<evidence type="ECO:0000256" key="9">
    <source>
        <dbReference type="ARBA" id="ARBA00042299"/>
    </source>
</evidence>
<evidence type="ECO:0000313" key="12">
    <source>
        <dbReference type="EMBL" id="AFJ03155.1"/>
    </source>
</evidence>
<keyword evidence="3" id="KW-0521">NADP</keyword>
<dbReference type="STRING" id="754477.Q7C_2015"/>
<dbReference type="PRINTS" id="PR00081">
    <property type="entry name" value="GDHRDH"/>
</dbReference>
<accession>I1YJR2</accession>
<name>I1YJR2_METFJ</name>
<evidence type="ECO:0000256" key="8">
    <source>
        <dbReference type="ARBA" id="ARBA00039631"/>
    </source>
</evidence>
<dbReference type="HOGENOM" id="CLU_010194_1_3_6"/>
<dbReference type="InterPro" id="IPR020904">
    <property type="entry name" value="Sc_DH/Rdtase_CS"/>
</dbReference>
<dbReference type="GO" id="GO:0004146">
    <property type="term" value="F:dihydrofolate reductase activity"/>
    <property type="evidence" value="ECO:0007669"/>
    <property type="project" value="UniProtKB-EC"/>
</dbReference>
<comment type="catalytic activity">
    <reaction evidence="11">
        <text>7,8-dihydromonapterin + NADPH + H(+) = 5,6,7,8-tetrahydromonapterin + NADP(+)</text>
        <dbReference type="Rhea" id="RHEA:34847"/>
        <dbReference type="ChEBI" id="CHEBI:15378"/>
        <dbReference type="ChEBI" id="CHEBI:57783"/>
        <dbReference type="ChEBI" id="CHEBI:58349"/>
        <dbReference type="ChEBI" id="CHEBI:71175"/>
        <dbReference type="ChEBI" id="CHEBI:71177"/>
        <dbReference type="EC" id="1.5.1.50"/>
    </reaction>
</comment>
<dbReference type="PANTHER" id="PTHR43639">
    <property type="entry name" value="OXIDOREDUCTASE, SHORT-CHAIN DEHYDROGENASE/REDUCTASE FAMILY (AFU_ORTHOLOGUE AFUA_5G02870)"/>
    <property type="match status" value="1"/>
</dbReference>
<protein>
    <recommendedName>
        <fullName evidence="8">Dihydromonapterin reductase</fullName>
        <ecNumber evidence="1">1.5.1.3</ecNumber>
        <ecNumber evidence="7">1.5.1.50</ecNumber>
    </recommendedName>
    <alternativeName>
        <fullName evidence="9">Dihydrofolate reductase</fullName>
    </alternativeName>
</protein>
<evidence type="ECO:0000256" key="3">
    <source>
        <dbReference type="ARBA" id="ARBA00022857"/>
    </source>
</evidence>
<evidence type="ECO:0000313" key="13">
    <source>
        <dbReference type="Proteomes" id="UP000009145"/>
    </source>
</evidence>
<dbReference type="SUPFAM" id="SSF51735">
    <property type="entry name" value="NAD(P)-binding Rossmann-fold domains"/>
    <property type="match status" value="1"/>
</dbReference>
<dbReference type="GO" id="GO:0006730">
    <property type="term" value="P:one-carbon metabolic process"/>
    <property type="evidence" value="ECO:0007669"/>
    <property type="project" value="UniProtKB-KW"/>
</dbReference>
<sequence precursor="true">MDPILVTGASRRVGLHIAQRLHADGYKVLAHYRTETDGVQSLRDAGVDLIQADFDSQSAILSFVQLLKTRYPNYRGIIHNASTFTPTESDLTAAASQYAAFFHVHMLAPFLINQALAEQLRGEQDSPADIVHITDINAENPTPRFDSYGTTKAGLHNMMLAMAKKLAPKIKVNAVAPGPVLFNVSHTPAARQEMLSETPLACEGGAEPVYLAVRSLLQNPFLTGVSIPVDGGRRLSKK</sequence>
<dbReference type="PANTHER" id="PTHR43639:SF6">
    <property type="entry name" value="DIHYDROMONAPTERIN REDUCTASE"/>
    <property type="match status" value="1"/>
</dbReference>
<dbReference type="KEGG" id="mec:Q7C_2015"/>
<dbReference type="AlphaFoldDB" id="I1YJR2"/>
<dbReference type="PROSITE" id="PS00061">
    <property type="entry name" value="ADH_SHORT"/>
    <property type="match status" value="1"/>
</dbReference>
<proteinExistence type="inferred from homology"/>